<comment type="caution">
    <text evidence="2">The sequence shown here is derived from an EMBL/GenBank/DDBJ whole genome shotgun (WGS) entry which is preliminary data.</text>
</comment>
<proteinExistence type="predicted"/>
<dbReference type="AlphaFoldDB" id="A0AAE3XCH2"/>
<evidence type="ECO:0000256" key="1">
    <source>
        <dbReference type="SAM" id="MobiDB-lite"/>
    </source>
</evidence>
<protein>
    <submittedName>
        <fullName evidence="2">Uncharacterized protein</fullName>
    </submittedName>
</protein>
<organism evidence="2 3">
    <name type="scientific">Deinococcus soli</name>
    <name type="common">ex Cha et al. 2016</name>
    <dbReference type="NCBI Taxonomy" id="1309411"/>
    <lineage>
        <taxon>Bacteria</taxon>
        <taxon>Thermotogati</taxon>
        <taxon>Deinococcota</taxon>
        <taxon>Deinococci</taxon>
        <taxon>Deinococcales</taxon>
        <taxon>Deinococcaceae</taxon>
        <taxon>Deinococcus</taxon>
    </lineage>
</organism>
<feature type="region of interest" description="Disordered" evidence="1">
    <location>
        <begin position="175"/>
        <end position="194"/>
    </location>
</feature>
<sequence>MTTRQNPARKTPHGLTADRSGRTHTNHASKDLSRHGPAALQLIRSRLNAQAHPSRKFLTDGIDLFLQVAAEQAKGHSPAASLTLIDQAATRMHEQVLSTVRVGVEAATDALWDNALVQARATIEAEAQAAAPSTDAQLEMEMLHRGMEQAQQDAAEANRALRAAEATIAALRRDIDQQQRANQTKEKSFKALSDDRQQALTRLREVTFELNDLKRAAPAPTPVTGDTHLEITQPLEALSLRKYLVQCGVFAEWNGQTRTLHVKADAETTARLRAQWTQDVTDHKAFLRAN</sequence>
<dbReference type="EMBL" id="JAVDQK010000004">
    <property type="protein sequence ID" value="MDR6218384.1"/>
    <property type="molecule type" value="Genomic_DNA"/>
</dbReference>
<evidence type="ECO:0000313" key="3">
    <source>
        <dbReference type="Proteomes" id="UP001185331"/>
    </source>
</evidence>
<dbReference type="Proteomes" id="UP001185331">
    <property type="component" value="Unassembled WGS sequence"/>
</dbReference>
<dbReference type="RefSeq" id="WP_309854822.1">
    <property type="nucleotide sequence ID" value="NZ_JAVDQJ010000005.1"/>
</dbReference>
<name>A0AAE3XCH2_9DEIO</name>
<feature type="region of interest" description="Disordered" evidence="1">
    <location>
        <begin position="1"/>
        <end position="35"/>
    </location>
</feature>
<evidence type="ECO:0000313" key="2">
    <source>
        <dbReference type="EMBL" id="MDR6218384.1"/>
    </source>
</evidence>
<reference evidence="2" key="1">
    <citation type="submission" date="2023-07" db="EMBL/GenBank/DDBJ databases">
        <title>Sorghum-associated microbial communities from plants grown in Nebraska, USA.</title>
        <authorList>
            <person name="Schachtman D."/>
        </authorList>
    </citation>
    <scope>NUCLEOTIDE SEQUENCE</scope>
    <source>
        <strain evidence="2">BE330</strain>
    </source>
</reference>
<gene>
    <name evidence="2" type="ORF">J2Y00_001947</name>
</gene>
<accession>A0AAE3XCH2</accession>